<evidence type="ECO:0000259" key="14">
    <source>
        <dbReference type="PROSITE" id="PS51057"/>
    </source>
</evidence>
<keyword evidence="4" id="KW-0563">Paired box</keyword>
<feature type="region of interest" description="Disordered" evidence="12">
    <location>
        <begin position="86"/>
        <end position="126"/>
    </location>
</feature>
<evidence type="ECO:0000256" key="10">
    <source>
        <dbReference type="PROSITE-ProRule" id="PRU00108"/>
    </source>
</evidence>
<proteinExistence type="inferred from homology"/>
<feature type="compositionally biased region" description="Low complexity" evidence="12">
    <location>
        <begin position="359"/>
        <end position="399"/>
    </location>
</feature>
<evidence type="ECO:0000256" key="6">
    <source>
        <dbReference type="ARBA" id="ARBA00023125"/>
    </source>
</evidence>
<feature type="compositionally biased region" description="Polar residues" evidence="12">
    <location>
        <begin position="348"/>
        <end position="358"/>
    </location>
</feature>
<evidence type="ECO:0000256" key="2">
    <source>
        <dbReference type="ARBA" id="ARBA00005733"/>
    </source>
</evidence>
<feature type="region of interest" description="Disordered" evidence="12">
    <location>
        <begin position="348"/>
        <end position="443"/>
    </location>
</feature>
<dbReference type="GeneID" id="111252661"/>
<evidence type="ECO:0000256" key="12">
    <source>
        <dbReference type="SAM" id="MobiDB-lite"/>
    </source>
</evidence>
<dbReference type="Gene3D" id="1.10.10.60">
    <property type="entry name" value="Homeodomain-like"/>
    <property type="match status" value="1"/>
</dbReference>
<dbReference type="InParanoid" id="A0A7M7KP18"/>
<feature type="compositionally biased region" description="Polar residues" evidence="12">
    <location>
        <begin position="86"/>
        <end position="97"/>
    </location>
</feature>
<evidence type="ECO:0000256" key="3">
    <source>
        <dbReference type="ARBA" id="ARBA00022473"/>
    </source>
</evidence>
<dbReference type="InterPro" id="IPR009057">
    <property type="entry name" value="Homeodomain-like_sf"/>
</dbReference>
<dbReference type="PANTHER" id="PTHR45636:SF3">
    <property type="entry name" value="PROTEIN GOOSEBERRY-RELATED"/>
    <property type="match status" value="1"/>
</dbReference>
<evidence type="ECO:0000256" key="8">
    <source>
        <dbReference type="ARBA" id="ARBA00023163"/>
    </source>
</evidence>
<evidence type="ECO:0000313" key="16">
    <source>
        <dbReference type="Proteomes" id="UP000594260"/>
    </source>
</evidence>
<dbReference type="PROSITE" id="PS51057">
    <property type="entry name" value="PAIRED_2"/>
    <property type="match status" value="1"/>
</dbReference>
<dbReference type="CDD" id="cd00086">
    <property type="entry name" value="homeodomain"/>
    <property type="match status" value="1"/>
</dbReference>
<feature type="compositionally biased region" description="Low complexity" evidence="12">
    <location>
        <begin position="145"/>
        <end position="157"/>
    </location>
</feature>
<dbReference type="KEGG" id="vde:111252661"/>
<name>A0A7M7KP18_VARDE</name>
<comment type="similarity">
    <text evidence="2">Belongs to the paired homeobox family.</text>
</comment>
<dbReference type="EnsemblMetazoa" id="XM_022810909">
    <property type="protein sequence ID" value="XP_022666644"/>
    <property type="gene ID" value="LOC111252661"/>
</dbReference>
<feature type="domain" description="Homeobox" evidence="13">
    <location>
        <begin position="225"/>
        <end position="285"/>
    </location>
</feature>
<dbReference type="Proteomes" id="UP000594260">
    <property type="component" value="Unplaced"/>
</dbReference>
<dbReference type="FunFam" id="1.10.10.10:FF:000003">
    <property type="entry name" value="Paired box protein Pax-6"/>
    <property type="match status" value="1"/>
</dbReference>
<keyword evidence="3" id="KW-0217">Developmental protein</keyword>
<evidence type="ECO:0000256" key="1">
    <source>
        <dbReference type="ARBA" id="ARBA00004123"/>
    </source>
</evidence>
<keyword evidence="16" id="KW-1185">Reference proteome</keyword>
<keyword evidence="8" id="KW-0804">Transcription</keyword>
<dbReference type="InterPro" id="IPR043565">
    <property type="entry name" value="PAX_fam"/>
</dbReference>
<evidence type="ECO:0000256" key="4">
    <source>
        <dbReference type="ARBA" id="ARBA00022724"/>
    </source>
</evidence>
<keyword evidence="6 10" id="KW-0238">DNA-binding</keyword>
<evidence type="ECO:0000256" key="11">
    <source>
        <dbReference type="RuleBase" id="RU000682"/>
    </source>
</evidence>
<dbReference type="GO" id="GO:0000978">
    <property type="term" value="F:RNA polymerase II cis-regulatory region sequence-specific DNA binding"/>
    <property type="evidence" value="ECO:0007669"/>
    <property type="project" value="TreeGrafter"/>
</dbReference>
<dbReference type="GO" id="GO:0005634">
    <property type="term" value="C:nucleus"/>
    <property type="evidence" value="ECO:0007669"/>
    <property type="project" value="UniProtKB-SubCell"/>
</dbReference>
<dbReference type="FunFam" id="1.10.10.60:FF:000679">
    <property type="entry name" value="Homeobox protein aristaless"/>
    <property type="match status" value="1"/>
</dbReference>
<dbReference type="Pfam" id="PF00292">
    <property type="entry name" value="PAX"/>
    <property type="match status" value="1"/>
</dbReference>
<dbReference type="RefSeq" id="XP_022666644.1">
    <property type="nucleotide sequence ID" value="XM_022810909.1"/>
</dbReference>
<evidence type="ECO:0000256" key="9">
    <source>
        <dbReference type="ARBA" id="ARBA00023242"/>
    </source>
</evidence>
<dbReference type="InterPro" id="IPR001523">
    <property type="entry name" value="Paired_dom"/>
</dbReference>
<dbReference type="OrthoDB" id="6159439at2759"/>
<evidence type="ECO:0000256" key="5">
    <source>
        <dbReference type="ARBA" id="ARBA00023015"/>
    </source>
</evidence>
<dbReference type="InterPro" id="IPR017970">
    <property type="entry name" value="Homeobox_CS"/>
</dbReference>
<dbReference type="PROSITE" id="PS00027">
    <property type="entry name" value="HOMEOBOX_1"/>
    <property type="match status" value="1"/>
</dbReference>
<evidence type="ECO:0000313" key="15">
    <source>
        <dbReference type="EnsemblMetazoa" id="XP_022666644"/>
    </source>
</evidence>
<evidence type="ECO:0000256" key="7">
    <source>
        <dbReference type="ARBA" id="ARBA00023155"/>
    </source>
</evidence>
<evidence type="ECO:0000259" key="13">
    <source>
        <dbReference type="PROSITE" id="PS50071"/>
    </source>
</evidence>
<keyword evidence="5" id="KW-0805">Transcription regulation</keyword>
<feature type="region of interest" description="Disordered" evidence="12">
    <location>
        <begin position="145"/>
        <end position="230"/>
    </location>
</feature>
<dbReference type="AlphaFoldDB" id="A0A7M7KP18"/>
<comment type="subcellular location">
    <subcellularLocation>
        <location evidence="1 10 11">Nucleus</location>
    </subcellularLocation>
</comment>
<dbReference type="SMART" id="SM00351">
    <property type="entry name" value="PAX"/>
    <property type="match status" value="1"/>
</dbReference>
<protein>
    <submittedName>
        <fullName evidence="15">Uncharacterized protein</fullName>
    </submittedName>
</protein>
<accession>A0A7M7KP18</accession>
<feature type="DNA-binding region" description="Homeobox" evidence="10">
    <location>
        <begin position="227"/>
        <end position="286"/>
    </location>
</feature>
<dbReference type="SUPFAM" id="SSF46689">
    <property type="entry name" value="Homeodomain-like"/>
    <property type="match status" value="2"/>
</dbReference>
<feature type="compositionally biased region" description="Polar residues" evidence="12">
    <location>
        <begin position="422"/>
        <end position="443"/>
    </location>
</feature>
<dbReference type="GO" id="GO:0000981">
    <property type="term" value="F:DNA-binding transcription factor activity, RNA polymerase II-specific"/>
    <property type="evidence" value="ECO:0007669"/>
    <property type="project" value="InterPro"/>
</dbReference>
<dbReference type="SMART" id="SM00389">
    <property type="entry name" value="HOX"/>
    <property type="match status" value="1"/>
</dbReference>
<feature type="region of interest" description="Disordered" evidence="12">
    <location>
        <begin position="287"/>
        <end position="313"/>
    </location>
</feature>
<organism evidence="15 16">
    <name type="scientific">Varroa destructor</name>
    <name type="common">Honeybee mite</name>
    <dbReference type="NCBI Taxonomy" id="109461"/>
    <lineage>
        <taxon>Eukaryota</taxon>
        <taxon>Metazoa</taxon>
        <taxon>Ecdysozoa</taxon>
        <taxon>Arthropoda</taxon>
        <taxon>Chelicerata</taxon>
        <taxon>Arachnida</taxon>
        <taxon>Acari</taxon>
        <taxon>Parasitiformes</taxon>
        <taxon>Mesostigmata</taxon>
        <taxon>Gamasina</taxon>
        <taxon>Dermanyssoidea</taxon>
        <taxon>Varroidae</taxon>
        <taxon>Varroa</taxon>
    </lineage>
</organism>
<dbReference type="Pfam" id="PF00046">
    <property type="entry name" value="Homeodomain"/>
    <property type="match status" value="1"/>
</dbReference>
<feature type="compositionally biased region" description="Polar residues" evidence="12">
    <location>
        <begin position="160"/>
        <end position="178"/>
    </location>
</feature>
<keyword evidence="9 10" id="KW-0539">Nucleus</keyword>
<dbReference type="PROSITE" id="PS50071">
    <property type="entry name" value="HOMEOBOX_2"/>
    <property type="match status" value="1"/>
</dbReference>
<sequence length="582" mass="61863">MEHHLLLLTKLRLTCPYQVHYPRSGRCLQDTHSKETGSIRPGVIGGSKPRVATPDVERRIEDYRRENPRIFSWEIKDRLLKEGICDSNTAPSTSSISRLLRGNGSDQPGSGGAYEHGTSEAGSDDDKKMFELGLNQDIMNNHSPASLGISPLSSSPLTFGPSTSPVQSQTNIACGNTTKQHKHTIDGILAPDSRIKDDSSLDLDDNNSGASSEQEDGEVGITLKRKQRRSRTTFTAQQLDELERTFERTQYPDIYTREEVAQRTRLTEARVQVWFSNRRARWRKQIGHNGQHHPQTHSAHSGHPVHAGHHGTHLPAVGGFPALASPSVYSSSAYGGLLNEAVSPQSSLGPGTVYHTSNPTPQSQPGASQQQAGPQQQQDQCSSAANAASANVTSTDNTNPRNNHESDSGLTSHPCREDSDLASLTATSGGGHSESSTAGLQHQTGGAYPAVGALGLHAVGVGVGVGQLASQEYHSHAVTPAGTTHGHAAIDDLMPWNRPNAWPTQGSIGQATQAPGVNNHHMSAAAAAMCHGAPTPQNGTATFNEVFSPAPAANGYLTGADFGQFYYPGGQLSGAGLRGLTL</sequence>
<dbReference type="InterPro" id="IPR036388">
    <property type="entry name" value="WH-like_DNA-bd_sf"/>
</dbReference>
<feature type="domain" description="Paired" evidence="14">
    <location>
        <begin position="1"/>
        <end position="103"/>
    </location>
</feature>
<dbReference type="Gene3D" id="1.10.10.10">
    <property type="entry name" value="Winged helix-like DNA-binding domain superfamily/Winged helix DNA-binding domain"/>
    <property type="match status" value="1"/>
</dbReference>
<reference evidence="15" key="1">
    <citation type="submission" date="2021-01" db="UniProtKB">
        <authorList>
            <consortium name="EnsemblMetazoa"/>
        </authorList>
    </citation>
    <scope>IDENTIFICATION</scope>
</reference>
<dbReference type="InterPro" id="IPR001356">
    <property type="entry name" value="HD"/>
</dbReference>
<dbReference type="PANTHER" id="PTHR45636">
    <property type="entry name" value="PAIRED BOX PROTEIN PAX-6-RELATED-RELATED"/>
    <property type="match status" value="1"/>
</dbReference>
<keyword evidence="7 10" id="KW-0371">Homeobox</keyword>